<evidence type="ECO:0000313" key="1">
    <source>
        <dbReference type="EMBL" id="OAA93894.1"/>
    </source>
</evidence>
<dbReference type="Proteomes" id="UP000093694">
    <property type="component" value="Unassembled WGS sequence"/>
</dbReference>
<accession>A0A166TNB3</accession>
<sequence>METVVNFYVVLDENGENKKELKSQITSDNPIFTNIQSGDTIIPKEDNEEYMVLKTVRNFAKEELDIYISRIKSNDEVMDEIEELANKTVKSVLDSIKDTFDFDKKE</sequence>
<dbReference type="PATRIC" id="fig|1705578.3.peg.3878"/>
<protein>
    <submittedName>
        <fullName evidence="1">Uncharacterized protein</fullName>
    </submittedName>
</protein>
<keyword evidence="4" id="KW-1185">Reference proteome</keyword>
<dbReference type="EMBL" id="LITQ01000009">
    <property type="protein sequence ID" value="OAA93894.1"/>
    <property type="molecule type" value="Genomic_DNA"/>
</dbReference>
<comment type="caution">
    <text evidence="1">The sequence shown here is derived from an EMBL/GenBank/DDBJ whole genome shotgun (WGS) entry which is preliminary data.</text>
</comment>
<dbReference type="RefSeq" id="WP_063600572.1">
    <property type="nucleotide sequence ID" value="NZ_LITQ01000009.1"/>
</dbReference>
<organism evidence="1 3">
    <name type="scientific">Clostridium coskatii</name>
    <dbReference type="NCBI Taxonomy" id="1705578"/>
    <lineage>
        <taxon>Bacteria</taxon>
        <taxon>Bacillati</taxon>
        <taxon>Bacillota</taxon>
        <taxon>Clostridia</taxon>
        <taxon>Eubacteriales</taxon>
        <taxon>Clostridiaceae</taxon>
        <taxon>Clostridium</taxon>
    </lineage>
</organism>
<gene>
    <name evidence="2" type="ORF">CLCOS_15470</name>
    <name evidence="1" type="ORF">WX73_03804</name>
</gene>
<name>A0A166TNB3_9CLOT</name>
<evidence type="ECO:0000313" key="3">
    <source>
        <dbReference type="Proteomes" id="UP000077384"/>
    </source>
</evidence>
<reference evidence="1 3" key="1">
    <citation type="journal article" date="2015" name="Biotechnol. Bioeng.">
        <title>Genome sequence and phenotypic characterization of Caulobacter segnis.</title>
        <authorList>
            <person name="Patel S."/>
            <person name="Fletcher B."/>
            <person name="Scott D.C."/>
            <person name="Ely B."/>
        </authorList>
    </citation>
    <scope>NUCLEOTIDE SEQUENCE [LARGE SCALE GENOMIC DNA]</scope>
    <source>
        <strain evidence="1 3">PS02</strain>
    </source>
</reference>
<evidence type="ECO:0000313" key="2">
    <source>
        <dbReference type="EMBL" id="OBR95223.1"/>
    </source>
</evidence>
<reference evidence="2 4" key="2">
    <citation type="journal article" date="2016" name="Front. Microbiol.">
        <title>Industrial Acetogenic Biocatalysts: A Comparative Metabolic and Genomic Analysis.</title>
        <authorList>
            <person name="Bengelsdorf F."/>
            <person name="Poehlein A."/>
            <person name="Sonja S."/>
            <person name="Erz C."/>
            <person name="Hummel T."/>
            <person name="Hoffmeister S."/>
            <person name="Daniel R."/>
            <person name="Durre P."/>
        </authorList>
    </citation>
    <scope>NUCLEOTIDE SEQUENCE [LARGE SCALE GENOMIC DNA]</scope>
    <source>
        <strain evidence="2 4">PTA-10522</strain>
    </source>
</reference>
<dbReference type="Proteomes" id="UP000077384">
    <property type="component" value="Unassembled WGS sequence"/>
</dbReference>
<dbReference type="EMBL" id="LROR01000038">
    <property type="protein sequence ID" value="OBR95223.1"/>
    <property type="molecule type" value="Genomic_DNA"/>
</dbReference>
<proteinExistence type="predicted"/>
<dbReference type="AlphaFoldDB" id="A0A166TNB3"/>
<evidence type="ECO:0000313" key="4">
    <source>
        <dbReference type="Proteomes" id="UP000093694"/>
    </source>
</evidence>